<dbReference type="EMBL" id="FZOR01000033">
    <property type="protein sequence ID" value="SNT47388.1"/>
    <property type="molecule type" value="Genomic_DNA"/>
</dbReference>
<sequence length="198" mass="22413">MRVPGDEEIRALHERHAPGREAFELVWTHCVIVSEIAERIMADGRFGVDADLVRAGCLLHDIGVYRLYDAAGEIDFKGYVRHGVLGYELLRDEGLPEVLRRFCSCHTGMGLTRDDIERQGLPLPAGDYVPETREERLVMYADKFHSKTNPPVFVSADTYAVHVRRFGEGKAELFQEMRELYGEPDLKPLAAEYGHALV</sequence>
<dbReference type="AlphaFoldDB" id="A0A239MZL8"/>
<dbReference type="NCBIfam" id="TIGR00277">
    <property type="entry name" value="HDIG"/>
    <property type="match status" value="1"/>
</dbReference>
<dbReference type="Gene3D" id="1.10.3210.10">
    <property type="entry name" value="Hypothetical protein af1432"/>
    <property type="match status" value="1"/>
</dbReference>
<dbReference type="InterPro" id="IPR006675">
    <property type="entry name" value="HDIG_dom"/>
</dbReference>
<dbReference type="SMART" id="SM00471">
    <property type="entry name" value="HDc"/>
    <property type="match status" value="1"/>
</dbReference>
<dbReference type="InterPro" id="IPR006674">
    <property type="entry name" value="HD_domain"/>
</dbReference>
<dbReference type="CDD" id="cd00077">
    <property type="entry name" value="HDc"/>
    <property type="match status" value="1"/>
</dbReference>
<dbReference type="InterPro" id="IPR003607">
    <property type="entry name" value="HD/PDEase_dom"/>
</dbReference>
<dbReference type="SUPFAM" id="SSF109604">
    <property type="entry name" value="HD-domain/PDEase-like"/>
    <property type="match status" value="1"/>
</dbReference>
<evidence type="ECO:0000259" key="1">
    <source>
        <dbReference type="SMART" id="SM00471"/>
    </source>
</evidence>
<accession>A0A239MZL8</accession>
<dbReference type="RefSeq" id="WP_089329172.1">
    <property type="nucleotide sequence ID" value="NZ_FZOR01000033.1"/>
</dbReference>
<name>A0A239MZL8_9ACTN</name>
<protein>
    <recommendedName>
        <fullName evidence="1">HD/PDEase domain-containing protein</fullName>
    </recommendedName>
</protein>
<evidence type="ECO:0000313" key="3">
    <source>
        <dbReference type="Proteomes" id="UP000198318"/>
    </source>
</evidence>
<dbReference type="Pfam" id="PF01966">
    <property type="entry name" value="HD"/>
    <property type="match status" value="1"/>
</dbReference>
<evidence type="ECO:0000313" key="2">
    <source>
        <dbReference type="EMBL" id="SNT47388.1"/>
    </source>
</evidence>
<dbReference type="Proteomes" id="UP000198318">
    <property type="component" value="Unassembled WGS sequence"/>
</dbReference>
<feature type="domain" description="HD/PDEase" evidence="1">
    <location>
        <begin position="22"/>
        <end position="156"/>
    </location>
</feature>
<keyword evidence="3" id="KW-1185">Reference proteome</keyword>
<proteinExistence type="predicted"/>
<reference evidence="2 3" key="1">
    <citation type="submission" date="2017-06" db="EMBL/GenBank/DDBJ databases">
        <authorList>
            <person name="Kim H.J."/>
            <person name="Triplett B.A."/>
        </authorList>
    </citation>
    <scope>NUCLEOTIDE SEQUENCE [LARGE SCALE GENOMIC DNA]</scope>
    <source>
        <strain evidence="2 3">DSM 44715</strain>
    </source>
</reference>
<gene>
    <name evidence="2" type="ORF">SAMN05443665_103353</name>
</gene>
<dbReference type="OrthoDB" id="1722553at2"/>
<organism evidence="2 3">
    <name type="scientific">Actinomadura meyerae</name>
    <dbReference type="NCBI Taxonomy" id="240840"/>
    <lineage>
        <taxon>Bacteria</taxon>
        <taxon>Bacillati</taxon>
        <taxon>Actinomycetota</taxon>
        <taxon>Actinomycetes</taxon>
        <taxon>Streptosporangiales</taxon>
        <taxon>Thermomonosporaceae</taxon>
        <taxon>Actinomadura</taxon>
    </lineage>
</organism>